<dbReference type="Proteomes" id="UP000789920">
    <property type="component" value="Unassembled WGS sequence"/>
</dbReference>
<accession>A0ACA9S8U5</accession>
<keyword evidence="2" id="KW-1185">Reference proteome</keyword>
<feature type="non-terminal residue" evidence="1">
    <location>
        <position position="214"/>
    </location>
</feature>
<sequence>MPKQKKSKKSKKPKYQNISIAQMHQIINDVNNLCKPIQQVAAELCLASSTIQSIIKNFDEKNQIKPKPKAIDDEPWISIANLNQKLTSQFPDIHVSDRTVACYVSDIRFTLKRLRLVPEDHNTNNTILKKEEKSRGHAICGQPAIQKFVNNKGKNILVITAIGKDDVLKHQSILGSVNANIFVNFICDLCEIIPNNKFFVIDNVRYHKSGVVKD</sequence>
<gene>
    <name evidence="1" type="ORF">RPERSI_LOCUS28274</name>
</gene>
<evidence type="ECO:0000313" key="1">
    <source>
        <dbReference type="EMBL" id="CAG8831822.1"/>
    </source>
</evidence>
<evidence type="ECO:0000313" key="2">
    <source>
        <dbReference type="Proteomes" id="UP000789920"/>
    </source>
</evidence>
<reference evidence="1" key="1">
    <citation type="submission" date="2021-06" db="EMBL/GenBank/DDBJ databases">
        <authorList>
            <person name="Kallberg Y."/>
            <person name="Tangrot J."/>
            <person name="Rosling A."/>
        </authorList>
    </citation>
    <scope>NUCLEOTIDE SEQUENCE</scope>
    <source>
        <strain evidence="1">MA461A</strain>
    </source>
</reference>
<comment type="caution">
    <text evidence="1">The sequence shown here is derived from an EMBL/GenBank/DDBJ whole genome shotgun (WGS) entry which is preliminary data.</text>
</comment>
<protein>
    <submittedName>
        <fullName evidence="1">3197_t:CDS:1</fullName>
    </submittedName>
</protein>
<organism evidence="1 2">
    <name type="scientific">Racocetra persica</name>
    <dbReference type="NCBI Taxonomy" id="160502"/>
    <lineage>
        <taxon>Eukaryota</taxon>
        <taxon>Fungi</taxon>
        <taxon>Fungi incertae sedis</taxon>
        <taxon>Mucoromycota</taxon>
        <taxon>Glomeromycotina</taxon>
        <taxon>Glomeromycetes</taxon>
        <taxon>Diversisporales</taxon>
        <taxon>Gigasporaceae</taxon>
        <taxon>Racocetra</taxon>
    </lineage>
</organism>
<proteinExistence type="predicted"/>
<dbReference type="EMBL" id="CAJVQC010102300">
    <property type="protein sequence ID" value="CAG8831822.1"/>
    <property type="molecule type" value="Genomic_DNA"/>
</dbReference>
<name>A0ACA9S8U5_9GLOM</name>